<proteinExistence type="predicted"/>
<reference evidence="1 2" key="1">
    <citation type="submission" date="2017-09" db="EMBL/GenBank/DDBJ databases">
        <title>Depth-based differentiation of microbial function through sediment-hosted aquifers and enrichment of novel symbionts in the deep terrestrial subsurface.</title>
        <authorList>
            <person name="Probst A.J."/>
            <person name="Ladd B."/>
            <person name="Jarett J.K."/>
            <person name="Geller-Mcgrath D.E."/>
            <person name="Sieber C.M."/>
            <person name="Emerson J.B."/>
            <person name="Anantharaman K."/>
            <person name="Thomas B.C."/>
            <person name="Malmstrom R."/>
            <person name="Stieglmeier M."/>
            <person name="Klingl A."/>
            <person name="Woyke T."/>
            <person name="Ryan C.M."/>
            <person name="Banfield J.F."/>
        </authorList>
    </citation>
    <scope>NUCLEOTIDE SEQUENCE [LARGE SCALE GENOMIC DNA]</scope>
    <source>
        <strain evidence="1">CG17_big_fil_post_rev_8_21_14_2_50_48_46</strain>
    </source>
</reference>
<evidence type="ECO:0000313" key="2">
    <source>
        <dbReference type="Proteomes" id="UP000231019"/>
    </source>
</evidence>
<dbReference type="AlphaFoldDB" id="A0A2M7G9K1"/>
<protein>
    <submittedName>
        <fullName evidence="1">Uncharacterized protein</fullName>
    </submittedName>
</protein>
<accession>A0A2M7G9K1</accession>
<comment type="caution">
    <text evidence="1">The sequence shown here is derived from an EMBL/GenBank/DDBJ whole genome shotgun (WGS) entry which is preliminary data.</text>
</comment>
<sequence length="82" mass="9937">MQNCINYKWPIEQADNLAELESLVERMLAQYELEYFRVLYPDLNWEELGEFLSEELDDDEQIDTVAYWLELAQRKLNLLLIH</sequence>
<dbReference type="Proteomes" id="UP000231019">
    <property type="component" value="Unassembled WGS sequence"/>
</dbReference>
<evidence type="ECO:0000313" key="1">
    <source>
        <dbReference type="EMBL" id="PIW18766.1"/>
    </source>
</evidence>
<name>A0A2M7G9K1_9BACT</name>
<dbReference type="EMBL" id="PFFQ01000011">
    <property type="protein sequence ID" value="PIW18766.1"/>
    <property type="molecule type" value="Genomic_DNA"/>
</dbReference>
<organism evidence="1 2">
    <name type="scientific">bacterium (Candidatus Blackallbacteria) CG17_big_fil_post_rev_8_21_14_2_50_48_46</name>
    <dbReference type="NCBI Taxonomy" id="2014261"/>
    <lineage>
        <taxon>Bacteria</taxon>
        <taxon>Candidatus Blackallbacteria</taxon>
    </lineage>
</organism>
<gene>
    <name evidence="1" type="ORF">COW36_03450</name>
</gene>